<protein>
    <submittedName>
        <fullName evidence="1">Uncharacterized protein</fullName>
    </submittedName>
</protein>
<sequence length="115" mass="12080">AYHNAEWGAMMRAVGLIPSATGQPGGKATGQKMTHYIQENGAFARACARLLAGGFALRWQAAGRGIGGDAAAKKRASKTKYTCEECGQNAWAKPGARLICGDCELPMITHSEGLL</sequence>
<comment type="caution">
    <text evidence="1">The sequence shown here is derived from an EMBL/GenBank/DDBJ whole genome shotgun (WGS) entry which is preliminary data.</text>
</comment>
<name>A0A0P9DLN8_9CHLR</name>
<gene>
    <name evidence="1" type="ORF">SE17_24245</name>
</gene>
<evidence type="ECO:0000313" key="2">
    <source>
        <dbReference type="Proteomes" id="UP000050509"/>
    </source>
</evidence>
<keyword evidence="2" id="KW-1185">Reference proteome</keyword>
<evidence type="ECO:0000313" key="1">
    <source>
        <dbReference type="EMBL" id="KPV50900.1"/>
    </source>
</evidence>
<accession>A0A0P9DLN8</accession>
<organism evidence="1 2">
    <name type="scientific">Kouleothrix aurantiaca</name>
    <dbReference type="NCBI Taxonomy" id="186479"/>
    <lineage>
        <taxon>Bacteria</taxon>
        <taxon>Bacillati</taxon>
        <taxon>Chloroflexota</taxon>
        <taxon>Chloroflexia</taxon>
        <taxon>Chloroflexales</taxon>
        <taxon>Roseiflexineae</taxon>
        <taxon>Roseiflexaceae</taxon>
        <taxon>Kouleothrix</taxon>
    </lineage>
</organism>
<reference evidence="1 2" key="1">
    <citation type="submission" date="2015-09" db="EMBL/GenBank/DDBJ databases">
        <title>Draft genome sequence of Kouleothrix aurantiaca JCM 19913.</title>
        <authorList>
            <person name="Hemp J."/>
        </authorList>
    </citation>
    <scope>NUCLEOTIDE SEQUENCE [LARGE SCALE GENOMIC DNA]</scope>
    <source>
        <strain evidence="1 2">COM-B</strain>
    </source>
</reference>
<dbReference type="Proteomes" id="UP000050509">
    <property type="component" value="Unassembled WGS sequence"/>
</dbReference>
<dbReference type="EMBL" id="LJCR01001164">
    <property type="protein sequence ID" value="KPV50900.1"/>
    <property type="molecule type" value="Genomic_DNA"/>
</dbReference>
<feature type="non-terminal residue" evidence="1">
    <location>
        <position position="1"/>
    </location>
</feature>
<dbReference type="PATRIC" id="fig|186479.3.peg.721"/>
<proteinExistence type="predicted"/>
<dbReference type="AlphaFoldDB" id="A0A0P9DLN8"/>